<name>A0ABW8K7Y3_9GAMM</name>
<dbReference type="RefSeq" id="WP_379983375.1">
    <property type="nucleotide sequence ID" value="NZ_JADIKD010000012.1"/>
</dbReference>
<evidence type="ECO:0000256" key="1">
    <source>
        <dbReference type="SAM" id="Phobius"/>
    </source>
</evidence>
<dbReference type="InterPro" id="IPR032092">
    <property type="entry name" value="PilW"/>
</dbReference>
<dbReference type="Proteomes" id="UP001620408">
    <property type="component" value="Unassembled WGS sequence"/>
</dbReference>
<keyword evidence="1" id="KW-1133">Transmembrane helix</keyword>
<evidence type="ECO:0000313" key="2">
    <source>
        <dbReference type="EMBL" id="MFK2918999.1"/>
    </source>
</evidence>
<feature type="transmembrane region" description="Helical" evidence="1">
    <location>
        <begin position="21"/>
        <end position="45"/>
    </location>
</feature>
<keyword evidence="1" id="KW-0472">Membrane</keyword>
<organism evidence="2 3">
    <name type="scientific">Dyella koreensis</name>
    <dbReference type="NCBI Taxonomy" id="311235"/>
    <lineage>
        <taxon>Bacteria</taxon>
        <taxon>Pseudomonadati</taxon>
        <taxon>Pseudomonadota</taxon>
        <taxon>Gammaproteobacteria</taxon>
        <taxon>Lysobacterales</taxon>
        <taxon>Rhodanobacteraceae</taxon>
        <taxon>Dyella</taxon>
    </lineage>
</organism>
<gene>
    <name evidence="2" type="ORF">ISS97_17140</name>
</gene>
<proteinExistence type="predicted"/>
<dbReference type="EMBL" id="JADIKD010000012">
    <property type="protein sequence ID" value="MFK2918999.1"/>
    <property type="molecule type" value="Genomic_DNA"/>
</dbReference>
<comment type="caution">
    <text evidence="2">The sequence shown here is derived from an EMBL/GenBank/DDBJ whole genome shotgun (WGS) entry which is preliminary data.</text>
</comment>
<sequence length="383" mass="40335">MPRLFHPRVLVLRDRFRGLSLVELMVGLLISLICLLAIMSAFAAFEGRKRTTTSGSDAQQNGLYALFELERQVRTAGAGLTQGYNYGVWGCAMSAYAERTQQLPRASALPAPFATWPHTAAAPVTMRALPVLIASGGTDSKGQVASDTLALVAGNPATTVFKASVVGAPDSATVDVDNAFGSSDGDYVLATTTAGDCALAKIAIASVATNRWVLSPADSPPAGLIGASQAFNLGPQPVISLYGVDPATSSLVTYDALGRRGTKSWTVADGIVQVKALYGVDTDGDNVVDTWVTPTGAWSITALTTDQAAAARAFAQIKAIRVAVVAQSLLPERASDYVGAPSLKLFADLDASLQYTISTQPQYRYKVYDTTIPIRNALITQHF</sequence>
<keyword evidence="3" id="KW-1185">Reference proteome</keyword>
<dbReference type="Pfam" id="PF07963">
    <property type="entry name" value="N_methyl"/>
    <property type="match status" value="1"/>
</dbReference>
<keyword evidence="1" id="KW-0812">Transmembrane</keyword>
<reference evidence="2 3" key="1">
    <citation type="submission" date="2020-10" db="EMBL/GenBank/DDBJ databases">
        <title>Phylogeny of dyella-like bacteria.</title>
        <authorList>
            <person name="Fu J."/>
        </authorList>
    </citation>
    <scope>NUCLEOTIDE SEQUENCE [LARGE SCALE GENOMIC DNA]</scope>
    <source>
        <strain evidence="2 3">BB4</strain>
    </source>
</reference>
<dbReference type="InterPro" id="IPR012902">
    <property type="entry name" value="N_methyl_site"/>
</dbReference>
<dbReference type="Pfam" id="PF16074">
    <property type="entry name" value="PilW"/>
    <property type="match status" value="1"/>
</dbReference>
<evidence type="ECO:0000313" key="3">
    <source>
        <dbReference type="Proteomes" id="UP001620408"/>
    </source>
</evidence>
<accession>A0ABW8K7Y3</accession>
<protein>
    <submittedName>
        <fullName evidence="2">PilW family protein</fullName>
    </submittedName>
</protein>